<dbReference type="InterPro" id="IPR011701">
    <property type="entry name" value="MFS"/>
</dbReference>
<evidence type="ECO:0000256" key="6">
    <source>
        <dbReference type="SAM" id="Phobius"/>
    </source>
</evidence>
<dbReference type="GO" id="GO:0016020">
    <property type="term" value="C:membrane"/>
    <property type="evidence" value="ECO:0007669"/>
    <property type="project" value="UniProtKB-SubCell"/>
</dbReference>
<keyword evidence="8" id="KW-1185">Reference proteome</keyword>
<dbReference type="AlphaFoldDB" id="A0A167Z8W1"/>
<dbReference type="EMBL" id="AZGZ01000011">
    <property type="protein sequence ID" value="KZZ92331.1"/>
    <property type="molecule type" value="Genomic_DNA"/>
</dbReference>
<feature type="transmembrane region" description="Helical" evidence="6">
    <location>
        <begin position="431"/>
        <end position="451"/>
    </location>
</feature>
<dbReference type="VEuPathDB" id="FungiDB:AAP_02986"/>
<dbReference type="Gene3D" id="1.20.1250.20">
    <property type="entry name" value="MFS general substrate transporter like domains"/>
    <property type="match status" value="1"/>
</dbReference>
<dbReference type="InterPro" id="IPR036259">
    <property type="entry name" value="MFS_trans_sf"/>
</dbReference>
<dbReference type="Proteomes" id="UP000242877">
    <property type="component" value="Unassembled WGS sequence"/>
</dbReference>
<feature type="transmembrane region" description="Helical" evidence="6">
    <location>
        <begin position="266"/>
        <end position="291"/>
    </location>
</feature>
<comment type="subcellular location">
    <subcellularLocation>
        <location evidence="1">Membrane</location>
        <topology evidence="1">Multi-pass membrane protein</topology>
    </subcellularLocation>
</comment>
<evidence type="ECO:0000313" key="7">
    <source>
        <dbReference type="EMBL" id="KZZ92331.1"/>
    </source>
</evidence>
<keyword evidence="3 6" id="KW-1133">Transmembrane helix</keyword>
<accession>A0A167Z8W1</accession>
<evidence type="ECO:0000256" key="5">
    <source>
        <dbReference type="SAM" id="MobiDB-lite"/>
    </source>
</evidence>
<sequence length="486" mass="52676">MGSDESQPPFLPRVVSRGLEKNPKASSESHQLACRDDEPTIQAGTVEYKVYKRRFIGFTALILLNIVGSWDWLTFAALSDTSAEYFKTSETNVNWLCTVFLFAFAAFTPVVVWCMDRWGPKHSIVASAVLLIVGNWIRYLGTRINIFGIVMLGQILIGFSQPFFLSIPTKYSDMWFSERGRTSATAVVSLANPLGGALGELIDPALADKAHQVPNMVLYVSIISTILAAPSFFIPARPPTPPTPIVAQEKLPLVQSLKILSKSFEFWVIWCAFSVYVGLFNAFSSVINSVFEPHGFSEDESGIAGAALIFAGLAGAAVISPITDRYKHYLITVKILVPIIAGSYLGMVWAPDCANVAAPYIICALTGASSIATLPVILEYTVEITYPIPPEVSSTLCWMGGQIMGAIIIVIDDALKAPKSANPPENMTKSLIFQASIAGALVPFPLMLGMFGRGSKLKNRRSDAEQLAHASQPQKADDIEASVQSA</sequence>
<dbReference type="PANTHER" id="PTHR10924">
    <property type="entry name" value="MAJOR FACILITATOR SUPERFAMILY PROTEIN-RELATED"/>
    <property type="match status" value="1"/>
</dbReference>
<feature type="transmembrane region" description="Helical" evidence="6">
    <location>
        <begin position="146"/>
        <end position="167"/>
    </location>
</feature>
<dbReference type="Pfam" id="PF07690">
    <property type="entry name" value="MFS_1"/>
    <property type="match status" value="1"/>
</dbReference>
<dbReference type="OrthoDB" id="422206at2759"/>
<feature type="transmembrane region" description="Helical" evidence="6">
    <location>
        <begin position="356"/>
        <end position="380"/>
    </location>
</feature>
<feature type="transmembrane region" description="Helical" evidence="6">
    <location>
        <begin position="303"/>
        <end position="322"/>
    </location>
</feature>
<protein>
    <submittedName>
        <fullName evidence="7">Major facilitator superfamily domain, general substrate transporter</fullName>
    </submittedName>
</protein>
<evidence type="ECO:0000256" key="4">
    <source>
        <dbReference type="ARBA" id="ARBA00023136"/>
    </source>
</evidence>
<keyword evidence="2 6" id="KW-0812">Transmembrane</keyword>
<feature type="transmembrane region" description="Helical" evidence="6">
    <location>
        <begin position="392"/>
        <end position="411"/>
    </location>
</feature>
<comment type="caution">
    <text evidence="7">The sequence shown here is derived from an EMBL/GenBank/DDBJ whole genome shotgun (WGS) entry which is preliminary data.</text>
</comment>
<feature type="transmembrane region" description="Helical" evidence="6">
    <location>
        <begin position="329"/>
        <end position="350"/>
    </location>
</feature>
<dbReference type="InterPro" id="IPR049680">
    <property type="entry name" value="FLVCR1-2_SLC49-like"/>
</dbReference>
<evidence type="ECO:0000256" key="3">
    <source>
        <dbReference type="ARBA" id="ARBA00022989"/>
    </source>
</evidence>
<dbReference type="SUPFAM" id="SSF103473">
    <property type="entry name" value="MFS general substrate transporter"/>
    <property type="match status" value="1"/>
</dbReference>
<proteinExistence type="predicted"/>
<evidence type="ECO:0000256" key="2">
    <source>
        <dbReference type="ARBA" id="ARBA00022692"/>
    </source>
</evidence>
<gene>
    <name evidence="7" type="ORF">AAP_02986</name>
</gene>
<name>A0A167Z8W1_9EURO</name>
<reference evidence="7 8" key="1">
    <citation type="journal article" date="2016" name="Genome Biol. Evol.">
        <title>Divergent and convergent evolution of fungal pathogenicity.</title>
        <authorList>
            <person name="Shang Y."/>
            <person name="Xiao G."/>
            <person name="Zheng P."/>
            <person name="Cen K."/>
            <person name="Zhan S."/>
            <person name="Wang C."/>
        </authorList>
    </citation>
    <scope>NUCLEOTIDE SEQUENCE [LARGE SCALE GENOMIC DNA]</scope>
    <source>
        <strain evidence="7 8">ARSEF 7405</strain>
    </source>
</reference>
<evidence type="ECO:0000313" key="8">
    <source>
        <dbReference type="Proteomes" id="UP000242877"/>
    </source>
</evidence>
<feature type="transmembrane region" description="Helical" evidence="6">
    <location>
        <begin position="93"/>
        <end position="115"/>
    </location>
</feature>
<dbReference type="GO" id="GO:0022857">
    <property type="term" value="F:transmembrane transporter activity"/>
    <property type="evidence" value="ECO:0007669"/>
    <property type="project" value="InterPro"/>
</dbReference>
<feature type="region of interest" description="Disordered" evidence="5">
    <location>
        <begin position="462"/>
        <end position="486"/>
    </location>
</feature>
<organism evidence="7 8">
    <name type="scientific">Ascosphaera apis ARSEF 7405</name>
    <dbReference type="NCBI Taxonomy" id="392613"/>
    <lineage>
        <taxon>Eukaryota</taxon>
        <taxon>Fungi</taxon>
        <taxon>Dikarya</taxon>
        <taxon>Ascomycota</taxon>
        <taxon>Pezizomycotina</taxon>
        <taxon>Eurotiomycetes</taxon>
        <taxon>Eurotiomycetidae</taxon>
        <taxon>Onygenales</taxon>
        <taxon>Ascosphaeraceae</taxon>
        <taxon>Ascosphaera</taxon>
    </lineage>
</organism>
<feature type="transmembrane region" description="Helical" evidence="6">
    <location>
        <begin position="55"/>
        <end position="73"/>
    </location>
</feature>
<feature type="transmembrane region" description="Helical" evidence="6">
    <location>
        <begin position="122"/>
        <end position="140"/>
    </location>
</feature>
<evidence type="ECO:0000256" key="1">
    <source>
        <dbReference type="ARBA" id="ARBA00004141"/>
    </source>
</evidence>
<keyword evidence="4 6" id="KW-0472">Membrane</keyword>
<dbReference type="PANTHER" id="PTHR10924:SF6">
    <property type="entry name" value="SOLUTE CARRIER FAMILY 49 MEMBER A3"/>
    <property type="match status" value="1"/>
</dbReference>